<dbReference type="GO" id="GO:0008250">
    <property type="term" value="C:oligosaccharyltransferase complex"/>
    <property type="evidence" value="ECO:0007669"/>
    <property type="project" value="InterPro"/>
</dbReference>
<proteinExistence type="predicted"/>
<keyword evidence="13" id="KW-1185">Reference proteome</keyword>
<evidence type="ECO:0000313" key="12">
    <source>
        <dbReference type="EMBL" id="KGO71728.1"/>
    </source>
</evidence>
<feature type="compositionally biased region" description="Basic and acidic residues" evidence="7">
    <location>
        <begin position="439"/>
        <end position="449"/>
    </location>
</feature>
<comment type="subcellular location">
    <subcellularLocation>
        <location evidence="1">Endoplasmic reticulum membrane</location>
        <topology evidence="1">Multi-pass membrane protein</topology>
    </subcellularLocation>
</comment>
<dbReference type="PANTHER" id="PTHR12640:SF0">
    <property type="entry name" value="DOLICHYL-DIPHOSPHOOLIGOSACCHARIDE--PROTEIN GLYCOSYLTRANSFERASE SUBUNIT 2"/>
    <property type="match status" value="1"/>
</dbReference>
<keyword evidence="2 8" id="KW-0812">Transmembrane</keyword>
<feature type="domain" description="Ribophorin II C-terminal" evidence="11">
    <location>
        <begin position="181"/>
        <end position="284"/>
    </location>
</feature>
<dbReference type="OMA" id="HCGIRYP"/>
<evidence type="ECO:0000256" key="2">
    <source>
        <dbReference type="ARBA" id="ARBA00022692"/>
    </source>
</evidence>
<sequence>MHLWQATVPFCLLAAAALPGAAATAWGFTDATVAVQPKGAGVNGGFKEQFTASKPLSKPISLFGADTLRIILTAQEDSSPKRPDQAFLLLKDSETGLDISYPFSVKDNGKSRVELTQKDLPIQFLSLSGPVDVHVVIGGFGSSEAYDSSVFKLSIDHNPEEAVPTVETERYGKKPEIHHIFKDSASSPPIVITLTFVAMVGAAIPALAGLWLFLGANINHLPTALKSAPLSHAVFLGSLIAFEGIFFLYYTSWNLFQILPAMAVVGAIAFVSGSRALGEVQGRRLAGLRFQLYCILVAVVPNRQEASTVLLAKDPNVQIKCQDNFGTSAQSSAKSRNVFHQHFHQHFPFHSSSFSMGSAASKPAKSAAGAASRRQYPKQSAPPPRGPRKAPQETKATSAPTPTPAPKPKASPSPPQAPAPPSQGPTYHSKEQPSSVKSDAIDMDGRDPDFAASLRSIGPVDPLPTFSNSSTFNRSKQTVFPHASNPALLVVTARQRLTEAAERESENLGHAGHPGRSFLDALTIQQALTMRDKRGMRRGDIERFLGLKKGILERLGKDEIVSRIT</sequence>
<evidence type="ECO:0000256" key="9">
    <source>
        <dbReference type="SAM" id="SignalP"/>
    </source>
</evidence>
<keyword evidence="5 8" id="KW-1133">Transmembrane helix</keyword>
<keyword evidence="4" id="KW-0256">Endoplasmic reticulum</keyword>
<feature type="region of interest" description="Disordered" evidence="7">
    <location>
        <begin position="354"/>
        <end position="463"/>
    </location>
</feature>
<gene>
    <name evidence="12" type="ORF">PITC_027410</name>
</gene>
<organism evidence="12 13">
    <name type="scientific">Penicillium italicum</name>
    <name type="common">Blue mold</name>
    <dbReference type="NCBI Taxonomy" id="40296"/>
    <lineage>
        <taxon>Eukaryota</taxon>
        <taxon>Fungi</taxon>
        <taxon>Dikarya</taxon>
        <taxon>Ascomycota</taxon>
        <taxon>Pezizomycotina</taxon>
        <taxon>Eurotiomycetes</taxon>
        <taxon>Eurotiomycetidae</taxon>
        <taxon>Eurotiales</taxon>
        <taxon>Aspergillaceae</taxon>
        <taxon>Penicillium</taxon>
    </lineage>
</organism>
<evidence type="ECO:0000259" key="10">
    <source>
        <dbReference type="Pfam" id="PF22943"/>
    </source>
</evidence>
<dbReference type="UniPathway" id="UPA00378"/>
<feature type="signal peptide" evidence="9">
    <location>
        <begin position="1"/>
        <end position="23"/>
    </location>
</feature>
<dbReference type="HOGENOM" id="CLU_482414_0_0_1"/>
<dbReference type="InterPro" id="IPR008814">
    <property type="entry name" value="Swp1"/>
</dbReference>
<evidence type="ECO:0000256" key="8">
    <source>
        <dbReference type="SAM" id="Phobius"/>
    </source>
</evidence>
<feature type="compositionally biased region" description="Pro residues" evidence="7">
    <location>
        <begin position="401"/>
        <end position="423"/>
    </location>
</feature>
<evidence type="ECO:0000256" key="1">
    <source>
        <dbReference type="ARBA" id="ARBA00004477"/>
    </source>
</evidence>
<feature type="transmembrane region" description="Helical" evidence="8">
    <location>
        <begin position="256"/>
        <end position="277"/>
    </location>
</feature>
<evidence type="ECO:0000256" key="7">
    <source>
        <dbReference type="SAM" id="MobiDB-lite"/>
    </source>
</evidence>
<evidence type="ECO:0000313" key="13">
    <source>
        <dbReference type="Proteomes" id="UP000030104"/>
    </source>
</evidence>
<protein>
    <submittedName>
        <fullName evidence="12">Ribophorin II</fullName>
    </submittedName>
</protein>
<dbReference type="Pfam" id="PF25147">
    <property type="entry name" value="Ribophorin_II_C"/>
    <property type="match status" value="1"/>
</dbReference>
<feature type="compositionally biased region" description="Low complexity" evidence="7">
    <location>
        <begin position="354"/>
        <end position="372"/>
    </location>
</feature>
<dbReference type="GO" id="GO:0006487">
    <property type="term" value="P:protein N-linked glycosylation"/>
    <property type="evidence" value="ECO:0007669"/>
    <property type="project" value="TreeGrafter"/>
</dbReference>
<feature type="chain" id="PRO_5044290806" evidence="9">
    <location>
        <begin position="24"/>
        <end position="565"/>
    </location>
</feature>
<dbReference type="STRING" id="40296.A0A0A2KXS7"/>
<evidence type="ECO:0000256" key="4">
    <source>
        <dbReference type="ARBA" id="ARBA00022824"/>
    </source>
</evidence>
<dbReference type="PhylomeDB" id="A0A0A2KXS7"/>
<keyword evidence="6 8" id="KW-0472">Membrane</keyword>
<dbReference type="Proteomes" id="UP000030104">
    <property type="component" value="Unassembled WGS sequence"/>
</dbReference>
<evidence type="ECO:0000256" key="6">
    <source>
        <dbReference type="ARBA" id="ARBA00023136"/>
    </source>
</evidence>
<accession>A0A0A2KXS7</accession>
<feature type="transmembrane region" description="Helical" evidence="8">
    <location>
        <begin position="190"/>
        <end position="218"/>
    </location>
</feature>
<dbReference type="InterPro" id="IPR056790">
    <property type="entry name" value="Ribophorin_II_C"/>
</dbReference>
<dbReference type="InterPro" id="IPR054448">
    <property type="entry name" value="HTH_put_ascomycetes"/>
</dbReference>
<dbReference type="EMBL" id="JQGA01000918">
    <property type="protein sequence ID" value="KGO71728.1"/>
    <property type="molecule type" value="Genomic_DNA"/>
</dbReference>
<evidence type="ECO:0000256" key="5">
    <source>
        <dbReference type="ARBA" id="ARBA00022989"/>
    </source>
</evidence>
<comment type="caution">
    <text evidence="12">The sequence shown here is derived from an EMBL/GenBank/DDBJ whole genome shotgun (WGS) entry which is preliminary data.</text>
</comment>
<name>A0A0A2KXS7_PENIT</name>
<feature type="domain" description="Helix-turn-helix" evidence="10">
    <location>
        <begin position="518"/>
        <end position="562"/>
    </location>
</feature>
<evidence type="ECO:0000259" key="11">
    <source>
        <dbReference type="Pfam" id="PF25147"/>
    </source>
</evidence>
<keyword evidence="3 9" id="KW-0732">Signal</keyword>
<dbReference type="Pfam" id="PF22943">
    <property type="entry name" value="HTH_68"/>
    <property type="match status" value="1"/>
</dbReference>
<reference evidence="12 13" key="1">
    <citation type="journal article" date="2015" name="Mol. Plant Microbe Interact.">
        <title>Genome, transcriptome, and functional analyses of Penicillium expansum provide new insights into secondary metabolism and pathogenicity.</title>
        <authorList>
            <person name="Ballester A.R."/>
            <person name="Marcet-Houben M."/>
            <person name="Levin E."/>
            <person name="Sela N."/>
            <person name="Selma-Lazaro C."/>
            <person name="Carmona L."/>
            <person name="Wisniewski M."/>
            <person name="Droby S."/>
            <person name="Gonzalez-Candelas L."/>
            <person name="Gabaldon T."/>
        </authorList>
    </citation>
    <scope>NUCLEOTIDE SEQUENCE [LARGE SCALE GENOMIC DNA]</scope>
    <source>
        <strain evidence="12 13">PHI-1</strain>
    </source>
</reference>
<dbReference type="PANTHER" id="PTHR12640">
    <property type="entry name" value="RIBOPHORIN II"/>
    <property type="match status" value="1"/>
</dbReference>
<feature type="transmembrane region" description="Helical" evidence="8">
    <location>
        <begin position="230"/>
        <end position="250"/>
    </location>
</feature>
<evidence type="ECO:0000256" key="3">
    <source>
        <dbReference type="ARBA" id="ARBA00022729"/>
    </source>
</evidence>
<dbReference type="AlphaFoldDB" id="A0A0A2KXS7"/>
<dbReference type="OrthoDB" id="432292at2759"/>